<dbReference type="InterPro" id="IPR036390">
    <property type="entry name" value="WH_DNA-bd_sf"/>
</dbReference>
<sequence length="237" mass="27098">MKTATNSLLENEVSDILENVSEFDLSEKRILGVDGAVLRYRAGTKFEVKYDAFERNHILWLIDGSLLLEDFCANGQGAFTYLKHGMYFPSDLELPEQQSSFIVAHACQNLTILSLPLKRFDYLENTHRHFIKIIHQSLLKKYFLQKVMQQLCLEGKISERIKNILIYFANDCGSQLVNGDVLLPTVLTYRIIASFANTSTATVCQTIKKFRENGILNARSRKLIMKKTSLDQLLVLN</sequence>
<dbReference type="STRING" id="449659.IV66_GL000695"/>
<dbReference type="Gene3D" id="2.60.120.10">
    <property type="entry name" value="Jelly Rolls"/>
    <property type="match status" value="1"/>
</dbReference>
<dbReference type="PATRIC" id="fig|449659.4.peg.701"/>
<dbReference type="OrthoDB" id="2325081at2"/>
<evidence type="ECO:0000313" key="2">
    <source>
        <dbReference type="Proteomes" id="UP000051886"/>
    </source>
</evidence>
<dbReference type="EMBL" id="JQCN01000066">
    <property type="protein sequence ID" value="KRN96510.1"/>
    <property type="molecule type" value="Genomic_DNA"/>
</dbReference>
<proteinExistence type="predicted"/>
<comment type="caution">
    <text evidence="1">The sequence shown here is derived from an EMBL/GenBank/DDBJ whole genome shotgun (WGS) entry which is preliminary data.</text>
</comment>
<organism evidence="1 2">
    <name type="scientific">Ligilactobacillus pobuzihii</name>
    <dbReference type="NCBI Taxonomy" id="449659"/>
    <lineage>
        <taxon>Bacteria</taxon>
        <taxon>Bacillati</taxon>
        <taxon>Bacillota</taxon>
        <taxon>Bacilli</taxon>
        <taxon>Lactobacillales</taxon>
        <taxon>Lactobacillaceae</taxon>
        <taxon>Ligilactobacillus</taxon>
    </lineage>
</organism>
<evidence type="ECO:0000313" key="1">
    <source>
        <dbReference type="EMBL" id="KRN96510.1"/>
    </source>
</evidence>
<protein>
    <recommendedName>
        <fullName evidence="3">HTH crp-type domain-containing protein</fullName>
    </recommendedName>
</protein>
<accession>A0A0R2L4A3</accession>
<reference evidence="1 2" key="1">
    <citation type="journal article" date="2015" name="Genome Announc.">
        <title>Expanding the biotechnology potential of lactobacilli through comparative genomics of 213 strains and associated genera.</title>
        <authorList>
            <person name="Sun Z."/>
            <person name="Harris H.M."/>
            <person name="McCann A."/>
            <person name="Guo C."/>
            <person name="Argimon S."/>
            <person name="Zhang W."/>
            <person name="Yang X."/>
            <person name="Jeffery I.B."/>
            <person name="Cooney J.C."/>
            <person name="Kagawa T.F."/>
            <person name="Liu W."/>
            <person name="Song Y."/>
            <person name="Salvetti E."/>
            <person name="Wrobel A."/>
            <person name="Rasinkangas P."/>
            <person name="Parkhill J."/>
            <person name="Rea M.C."/>
            <person name="O'Sullivan O."/>
            <person name="Ritari J."/>
            <person name="Douillard F.P."/>
            <person name="Paul Ross R."/>
            <person name="Yang R."/>
            <person name="Briner A.E."/>
            <person name="Felis G.E."/>
            <person name="de Vos W.M."/>
            <person name="Barrangou R."/>
            <person name="Klaenhammer T.R."/>
            <person name="Caufield P.W."/>
            <person name="Cui Y."/>
            <person name="Zhang H."/>
            <person name="O'Toole P.W."/>
        </authorList>
    </citation>
    <scope>NUCLEOTIDE SEQUENCE [LARGE SCALE GENOMIC DNA]</scope>
    <source>
        <strain evidence="1 2">NBRC 103219</strain>
    </source>
</reference>
<dbReference type="InterPro" id="IPR014710">
    <property type="entry name" value="RmlC-like_jellyroll"/>
</dbReference>
<dbReference type="Proteomes" id="UP000051886">
    <property type="component" value="Unassembled WGS sequence"/>
</dbReference>
<dbReference type="RefSeq" id="WP_017868676.1">
    <property type="nucleotide sequence ID" value="NZ_BJYB01000021.1"/>
</dbReference>
<evidence type="ECO:0008006" key="3">
    <source>
        <dbReference type="Google" id="ProtNLM"/>
    </source>
</evidence>
<dbReference type="AlphaFoldDB" id="A0A0R2L4A3"/>
<name>A0A0R2L4A3_9LACO</name>
<dbReference type="SUPFAM" id="SSF46785">
    <property type="entry name" value="Winged helix' DNA-binding domain"/>
    <property type="match status" value="1"/>
</dbReference>
<keyword evidence="2" id="KW-1185">Reference proteome</keyword>
<gene>
    <name evidence="1" type="ORF">IV66_GL000695</name>
</gene>